<dbReference type="GO" id="GO:0051015">
    <property type="term" value="F:actin filament binding"/>
    <property type="evidence" value="ECO:0007669"/>
    <property type="project" value="TreeGrafter"/>
</dbReference>
<dbReference type="HOGENOM" id="CLU_231794_0_0_1"/>
<feature type="coiled-coil region" evidence="1">
    <location>
        <begin position="1843"/>
        <end position="1870"/>
    </location>
</feature>
<reference evidence="4" key="2">
    <citation type="submission" date="2010-04" db="EMBL/GenBank/DDBJ databases">
        <authorList>
            <person name="Buell R."/>
            <person name="Hamilton J."/>
            <person name="Hostetler J."/>
        </authorList>
    </citation>
    <scope>NUCLEOTIDE SEQUENCE [LARGE SCALE GENOMIC DNA]</scope>
    <source>
        <strain evidence="4">DAOM:BR144</strain>
    </source>
</reference>
<feature type="region of interest" description="Disordered" evidence="2">
    <location>
        <begin position="860"/>
        <end position="881"/>
    </location>
</feature>
<feature type="region of interest" description="Disordered" evidence="2">
    <location>
        <begin position="1007"/>
        <end position="1026"/>
    </location>
</feature>
<organism evidence="3 4">
    <name type="scientific">Globisporangium ultimum (strain ATCC 200006 / CBS 805.95 / DAOM BR144)</name>
    <name type="common">Pythium ultimum</name>
    <dbReference type="NCBI Taxonomy" id="431595"/>
    <lineage>
        <taxon>Eukaryota</taxon>
        <taxon>Sar</taxon>
        <taxon>Stramenopiles</taxon>
        <taxon>Oomycota</taxon>
        <taxon>Peronosporomycetes</taxon>
        <taxon>Pythiales</taxon>
        <taxon>Pythiaceae</taxon>
        <taxon>Globisporangium</taxon>
    </lineage>
</organism>
<dbReference type="OMA" id="QWESQRE"/>
<name>K3WYC2_GLOUD</name>
<reference evidence="4" key="1">
    <citation type="journal article" date="2010" name="Genome Biol.">
        <title>Genome sequence of the necrotrophic plant pathogen Pythium ultimum reveals original pathogenicity mechanisms and effector repertoire.</title>
        <authorList>
            <person name="Levesque C.A."/>
            <person name="Brouwer H."/>
            <person name="Cano L."/>
            <person name="Hamilton J.P."/>
            <person name="Holt C."/>
            <person name="Huitema E."/>
            <person name="Raffaele S."/>
            <person name="Robideau G.P."/>
            <person name="Thines M."/>
            <person name="Win J."/>
            <person name="Zerillo M.M."/>
            <person name="Beakes G.W."/>
            <person name="Boore J.L."/>
            <person name="Busam D."/>
            <person name="Dumas B."/>
            <person name="Ferriera S."/>
            <person name="Fuerstenberg S.I."/>
            <person name="Gachon C.M."/>
            <person name="Gaulin E."/>
            <person name="Govers F."/>
            <person name="Grenville-Briggs L."/>
            <person name="Horner N."/>
            <person name="Hostetler J."/>
            <person name="Jiang R.H."/>
            <person name="Johnson J."/>
            <person name="Krajaejun T."/>
            <person name="Lin H."/>
            <person name="Meijer H.J."/>
            <person name="Moore B."/>
            <person name="Morris P."/>
            <person name="Phuntmart V."/>
            <person name="Puiu D."/>
            <person name="Shetty J."/>
            <person name="Stajich J.E."/>
            <person name="Tripathy S."/>
            <person name="Wawra S."/>
            <person name="van West P."/>
            <person name="Whitty B.R."/>
            <person name="Coutinho P.M."/>
            <person name="Henrissat B."/>
            <person name="Martin F."/>
            <person name="Thomas P.D."/>
            <person name="Tyler B.M."/>
            <person name="De Vries R.P."/>
            <person name="Kamoun S."/>
            <person name="Yandell M."/>
            <person name="Tisserat N."/>
            <person name="Buell C.R."/>
        </authorList>
    </citation>
    <scope>NUCLEOTIDE SEQUENCE</scope>
    <source>
        <strain evidence="4">DAOM:BR144</strain>
    </source>
</reference>
<dbReference type="GO" id="GO:0032982">
    <property type="term" value="C:myosin filament"/>
    <property type="evidence" value="ECO:0007669"/>
    <property type="project" value="TreeGrafter"/>
</dbReference>
<dbReference type="PANTHER" id="PTHR45615:SF40">
    <property type="entry name" value="MYOSIN HEAVY CHAIN, NON-MUSCLE"/>
    <property type="match status" value="1"/>
</dbReference>
<dbReference type="SUPFAM" id="SSF57997">
    <property type="entry name" value="Tropomyosin"/>
    <property type="match status" value="1"/>
</dbReference>
<dbReference type="VEuPathDB" id="FungiDB:PYU1_G009953"/>
<keyword evidence="1" id="KW-0175">Coiled coil</keyword>
<evidence type="ECO:0000313" key="3">
    <source>
        <dbReference type="EnsemblProtists" id="PYU1_T009971"/>
    </source>
</evidence>
<dbReference type="GO" id="GO:0016460">
    <property type="term" value="C:myosin II complex"/>
    <property type="evidence" value="ECO:0007669"/>
    <property type="project" value="TreeGrafter"/>
</dbReference>
<feature type="region of interest" description="Disordered" evidence="2">
    <location>
        <begin position="2279"/>
        <end position="2330"/>
    </location>
</feature>
<dbReference type="STRING" id="431595.K3WYC2"/>
<evidence type="ECO:0000256" key="1">
    <source>
        <dbReference type="SAM" id="Coils"/>
    </source>
</evidence>
<keyword evidence="4" id="KW-1185">Reference proteome</keyword>
<proteinExistence type="predicted"/>
<dbReference type="eggNOG" id="ENOG502SGCG">
    <property type="taxonomic scope" value="Eukaryota"/>
</dbReference>
<feature type="region of interest" description="Disordered" evidence="2">
    <location>
        <begin position="2373"/>
        <end position="2394"/>
    </location>
</feature>
<feature type="compositionally biased region" description="Basic and acidic residues" evidence="2">
    <location>
        <begin position="2301"/>
        <end position="2321"/>
    </location>
</feature>
<feature type="coiled-coil region" evidence="1">
    <location>
        <begin position="66"/>
        <end position="142"/>
    </location>
</feature>
<protein>
    <submittedName>
        <fullName evidence="3">Uncharacterized protein</fullName>
    </submittedName>
</protein>
<dbReference type="GO" id="GO:0000146">
    <property type="term" value="F:microfilament motor activity"/>
    <property type="evidence" value="ECO:0007669"/>
    <property type="project" value="TreeGrafter"/>
</dbReference>
<feature type="coiled-coil region" evidence="1">
    <location>
        <begin position="1102"/>
        <end position="1129"/>
    </location>
</feature>
<feature type="coiled-coil region" evidence="1">
    <location>
        <begin position="1585"/>
        <end position="1612"/>
    </location>
</feature>
<sequence>QTAKQAHEALVRDFEAKLALADTTVRVVEARAQEAETATMLLKQECDDKIRILTEELQRDAEMSRLRVTEEHLRKLEEVVENARVNKQHQQRALDDVQAALSNKTQRLDVASQQLTQCEGQVRDLQRNAEASESELRDAKRLIIARTSTIDSLRKELTELHEATEATPSELSVGECLARLRQQLDAHLWTRYHLDRAQVPGLVYTTEADVFECLQQFVRIRCARLKRYDEEEKEDGNDKKSETRLEAALVLSVDDVCMRVRDYDVVASTYGKLFKDDNSSALTKKVSSEIAQVLTEFTQLVQRIEALFCLHLASEENAKSRHTVSSLLLKLESYATLLVKLGLIGVEDPHARGDEILKMRKQHDAFLQHAATLWNSETMQLSSLEDIGALLTQVHDVLEFARGATKCELGECNTLANIKALVAELVYLWTAYDTYTTTQDAKSSLLEPHNVKSDGSMDSHASVAAKSAEIVRFVDNSTRFIAGCQAVLQLNPFNNEASSFAPPTCSTDEILQHIRAILRSVDNSTHFVANCRAVLRLDPPNKEASPSDSSSTNQILQCIQELMAVLDHFDAFQSLPMARINSDGVVDTSAHSSAADNGSALASIQRKVGIVRTFLDELHLMADFAQSILDEENDATASTDALGSTSTNMSNSNSNSSSHESLQGFRALTRTSTPTSVGFGGNNEDDERPTNLAIDVPDPLNELGLELQQRDDDMTSGFTSNVEFAGEDDDDLVAGTLPFKANGKAPSPSSPLADSLVDISLVMNDHHRILSEAAHWVHKTARLRGRSLSGQVQQKQQPRDLGSEICRLVREHCAVLSLAKKLFKLKDPRHDLSMLLECLAILKRLTTRLPVFRQDGSYLQDHAMPPSDSNEGLLRNSSTTSSTSSLADAAASYAGGNRNNASHQSSVSIFACIEDIARHLQDYDFFLQQMQTNREKQWLLDHSNTSSLDFVPNIEIITCDVTARLKLLATTAQSLGLQDPSIELPQLCERIQTLVARCTSLDPWKTSESTGDLHNEAQPDDTELDNEAMKTTDLTDSETTSELHVTLQSATKSYSAGLGDIERDLTAYTTFIDWLRRALPFSQSVESVDDLQLRTQSILDQLEHFANENVELREQVAAYYAEREQQKQQQEQEDAFLAAHGVSVAVAKSTALDASTNDGSSASSSRTRSRIAIFEQLLGEQQRLATKTSDIDANMSLETEYLVVHGLLPPLASDSMTLKQTIEQTGDEHENEEPRQQLSTQIRIQIYTQLLQRLEEQMTAHQHLEVAHQKLTMTLEEQKRRLEEQTAAYQNLEMTYRKLEMVVEEKQQRLEEQITVQQNLEMARRELEMALAEKQQYQDEQTTAQRKLEMVLEEQQQHDCERINAVTTSFHGMQQNLEMVLNEQQQSAYERVNAVTDSLHDLQSRLAACVSNENAFLQAHNVVLPLPPGKISGDTKDTMTLLADRIPVYEHFVAAITRLEAVQQQVRDELSAERRALEQFGLVGVSTEVEKVEVEAEATASGAETATDSKDQGVFHATAAPSTASLPVTLSTRLALYERLAQLQAQMRAQSDAVVAEKAFLGTHLLQLDAANVASSRTDVYKTLLEGQNALIDEKMEREVDLERENAFLARNGLPCGDRMALFEDMVALRHELDARDSMNAREQTFLKEHGLWMPEADKKEEESASIDTKMDAQERFDMRFRAFTELIEARAVQEQKRQHRQAAIEAEKAYLTQQRIVNLGDAADFAAPGFSRLRVFKTLVDAHEAAQAAWKTQNSHVMAHFPDHETQFLMKNGLQVSTLQNQELEGDSEENASTLRRKVYNELFCRIRMCEAQVDEVTAQRERCETLLMASNEVPLVAMNHVELLAREMEQLRSESAGREAQLDRCKQDQALAIETHATELAWLQSTHDEALATLQANHDEAFAKLQSTHDKTLARLQTTHADALASFGAQCKQELVAALAKQTKQLEFVALVRAEEESHQRQFSHTQSTGQSGVSPIQARALLLDKFAKRDTAAISMIYRSIRLATDILNTSAFVGGSSSAAGPATPMTVAHASEISVEVTQSVLNCVKELKALKEYLIESLEQLTHGDDVFPSQPPPFVKLNIANALASSASSSEDPREKNEAAIDFALCSHREFMNYAHLQLLAREEAMHSSFIKLTNSLQSIARGDEYDSNNNNSTGVEAFTVSQQKFMQLEMDAVRESETRQNVDCKLHLNETYYHRLLDERKEVEVTLNNALADLRVECKSLRAKVDTLECERYTAPPPSSAFSAGLYGLISSPSPRATPMMSVSNSSNFGFPVTPMRPEKPRDGGVSKPGGSIHKERFVSDLEKETGQRRSEAAHNATSTRRIHEWKKQDELLQLSSSTHLEHEFRAMQAATTTASSLVPVAEASTPFKRGGSTANGPRSGVGPNPHDQELWYQGVRSVHYISFFVSMFHVPKQNLFRVEVFNSETEQQQTIYVTWSELEAFLSESKKARNLGLSLHDVIKRSEIADVLFERVRVYGEGTPNILLGFE</sequence>
<dbReference type="Proteomes" id="UP000019132">
    <property type="component" value="Unassembled WGS sequence"/>
</dbReference>
<feature type="compositionally biased region" description="Low complexity" evidence="2">
    <location>
        <begin position="644"/>
        <end position="658"/>
    </location>
</feature>
<reference evidence="3" key="3">
    <citation type="submission" date="2015-02" db="UniProtKB">
        <authorList>
            <consortium name="EnsemblProtists"/>
        </authorList>
    </citation>
    <scope>IDENTIFICATION</scope>
    <source>
        <strain evidence="3">DAOM BR144</strain>
    </source>
</reference>
<dbReference type="InParanoid" id="K3WYC2"/>
<dbReference type="EMBL" id="GL376624">
    <property type="status" value="NOT_ANNOTATED_CDS"/>
    <property type="molecule type" value="Genomic_DNA"/>
</dbReference>
<dbReference type="GO" id="GO:0005737">
    <property type="term" value="C:cytoplasm"/>
    <property type="evidence" value="ECO:0007669"/>
    <property type="project" value="TreeGrafter"/>
</dbReference>
<feature type="coiled-coil region" evidence="1">
    <location>
        <begin position="1244"/>
        <end position="1354"/>
    </location>
</feature>
<dbReference type="EnsemblProtists" id="PYU1_T009971">
    <property type="protein sequence ID" value="PYU1_T009971"/>
    <property type="gene ID" value="PYU1_G009953"/>
</dbReference>
<accession>K3WYC2</accession>
<feature type="coiled-coil region" evidence="1">
    <location>
        <begin position="2201"/>
        <end position="2239"/>
    </location>
</feature>
<feature type="region of interest" description="Disordered" evidence="2">
    <location>
        <begin position="639"/>
        <end position="692"/>
    </location>
</feature>
<evidence type="ECO:0000313" key="4">
    <source>
        <dbReference type="Proteomes" id="UP000019132"/>
    </source>
</evidence>
<evidence type="ECO:0000256" key="2">
    <source>
        <dbReference type="SAM" id="MobiDB-lite"/>
    </source>
</evidence>
<dbReference type="PANTHER" id="PTHR45615">
    <property type="entry name" value="MYOSIN HEAVY CHAIN, NON-MUSCLE"/>
    <property type="match status" value="1"/>
</dbReference>